<dbReference type="InterPro" id="IPR025736">
    <property type="entry name" value="PucR_C-HTH_dom"/>
</dbReference>
<evidence type="ECO:0000259" key="1">
    <source>
        <dbReference type="Pfam" id="PF13556"/>
    </source>
</evidence>
<accession>A0ABZ3J0E5</accession>
<dbReference type="Proteomes" id="UP000216052">
    <property type="component" value="Chromosome"/>
</dbReference>
<feature type="domain" description="PucR C-terminal helix-turn-helix" evidence="1">
    <location>
        <begin position="324"/>
        <end position="382"/>
    </location>
</feature>
<organism evidence="2 3">
    <name type="scientific">Sporomusa acidovorans (strain ATCC 49682 / DSM 3132 / Mol)</name>
    <dbReference type="NCBI Taxonomy" id="1123286"/>
    <lineage>
        <taxon>Bacteria</taxon>
        <taxon>Bacillati</taxon>
        <taxon>Bacillota</taxon>
        <taxon>Negativicutes</taxon>
        <taxon>Selenomonadales</taxon>
        <taxon>Sporomusaceae</taxon>
        <taxon>Sporomusa</taxon>
    </lineage>
</organism>
<dbReference type="Pfam" id="PF13556">
    <property type="entry name" value="HTH_30"/>
    <property type="match status" value="1"/>
</dbReference>
<gene>
    <name evidence="2" type="ORF">SPACI_016500</name>
</gene>
<keyword evidence="3" id="KW-1185">Reference proteome</keyword>
<evidence type="ECO:0000313" key="3">
    <source>
        <dbReference type="Proteomes" id="UP000216052"/>
    </source>
</evidence>
<dbReference type="EMBL" id="CP155571">
    <property type="protein sequence ID" value="XFO71616.1"/>
    <property type="molecule type" value="Genomic_DNA"/>
</dbReference>
<proteinExistence type="predicted"/>
<dbReference type="PANTHER" id="PTHR33744">
    <property type="entry name" value="CARBOHYDRATE DIACID REGULATOR"/>
    <property type="match status" value="1"/>
</dbReference>
<dbReference type="Gene3D" id="1.10.10.2840">
    <property type="entry name" value="PucR C-terminal helix-turn-helix domain"/>
    <property type="match status" value="1"/>
</dbReference>
<dbReference type="PANTHER" id="PTHR33744:SF1">
    <property type="entry name" value="DNA-BINDING TRANSCRIPTIONAL ACTIVATOR ADER"/>
    <property type="match status" value="1"/>
</dbReference>
<name>A0ABZ3J0E5_SPOA4</name>
<reference evidence="2" key="1">
    <citation type="submission" date="2024-05" db="EMBL/GenBank/DDBJ databases">
        <title>Isolation and characterization of Sporomusa carbonis sp. nov., a carboxydotrophic hydrogenogen in the genus of Sporomusa isolated from a charcoal burning pile.</title>
        <authorList>
            <person name="Boeer T."/>
            <person name="Rosenbaum F."/>
            <person name="Eysell L."/>
            <person name="Mueller V."/>
            <person name="Daniel R."/>
            <person name="Poehlein A."/>
        </authorList>
    </citation>
    <scope>NUCLEOTIDE SEQUENCE [LARGE SCALE GENOMIC DNA]</scope>
    <source>
        <strain evidence="2">DSM 3132</strain>
    </source>
</reference>
<dbReference type="InterPro" id="IPR051448">
    <property type="entry name" value="CdaR-like_regulators"/>
</dbReference>
<evidence type="ECO:0000313" key="2">
    <source>
        <dbReference type="EMBL" id="XFO71616.1"/>
    </source>
</evidence>
<dbReference type="InterPro" id="IPR042070">
    <property type="entry name" value="PucR_C-HTH_sf"/>
</dbReference>
<sequence>MRGVPHSVCILEKVRKHGITALISYIQKRFRKQFAFVDGQGKEIYATGKFFKKIDSSLILQIKNKHWHDSEQNIFVYKVEKNGICLFLVLHPVAKTDVPEVISLLEDTRLALSFYLNTLIEFQTQCSNIENDLMETLFGKKRGKVDEFLPFGHFNLNTDKPYVIQLFHLEKTDDPVLVNNIINDVVKYTDKNKLPALRPIYWQKNLVHIIPALYKNDTFELRKEWPEIKVSEIFRKSAERKYNIKISIGIGQIYSLHELYKSYNEARVALIFRRLIGEVGYVQRFCDLGFFRFLFTQDLELNKNFVMNKLGAIVYYDNQKNGELLNTLRILMDNGFNWKETAAKCDVHVNTIYYRVERIEKMLQTNLHDSSVKFELFVALKLWDILNALDVVDNYYVGSIEKALNKAEASWES</sequence>
<protein>
    <recommendedName>
        <fullName evidence="1">PucR C-terminal helix-turn-helix domain-containing protein</fullName>
    </recommendedName>
</protein>
<dbReference type="RefSeq" id="WP_093794500.1">
    <property type="nucleotide sequence ID" value="NZ_CP155571.1"/>
</dbReference>